<evidence type="ECO:0000313" key="3">
    <source>
        <dbReference type="Proteomes" id="UP000019373"/>
    </source>
</evidence>
<feature type="compositionally biased region" description="Polar residues" evidence="1">
    <location>
        <begin position="239"/>
        <end position="249"/>
    </location>
</feature>
<feature type="compositionally biased region" description="Basic residues" evidence="1">
    <location>
        <begin position="257"/>
        <end position="268"/>
    </location>
</feature>
<evidence type="ECO:0000256" key="1">
    <source>
        <dbReference type="SAM" id="MobiDB-lite"/>
    </source>
</evidence>
<keyword evidence="3" id="KW-1185">Reference proteome</keyword>
<reference evidence="3" key="1">
    <citation type="journal article" date="2014" name="BMC Genomics">
        <title>Genome characteristics reveal the impact of lichenization on lichen-forming fungus Endocarpon pusillum Hedwig (Verrucariales, Ascomycota).</title>
        <authorList>
            <person name="Wang Y.-Y."/>
            <person name="Liu B."/>
            <person name="Zhang X.-Y."/>
            <person name="Zhou Q.-M."/>
            <person name="Zhang T."/>
            <person name="Li H."/>
            <person name="Yu Y.-F."/>
            <person name="Zhang X.-L."/>
            <person name="Hao X.-Y."/>
            <person name="Wang M."/>
            <person name="Wang L."/>
            <person name="Wei J.-C."/>
        </authorList>
    </citation>
    <scope>NUCLEOTIDE SEQUENCE [LARGE SCALE GENOMIC DNA]</scope>
    <source>
        <strain evidence="3">Z07020 / HMAS-L-300199</strain>
    </source>
</reference>
<dbReference type="Proteomes" id="UP000019373">
    <property type="component" value="Unassembled WGS sequence"/>
</dbReference>
<feature type="region of interest" description="Disordered" evidence="1">
    <location>
        <begin position="78"/>
        <end position="111"/>
    </location>
</feature>
<dbReference type="AlphaFoldDB" id="U1GIQ9"/>
<dbReference type="OrthoDB" id="10317638at2759"/>
<dbReference type="RefSeq" id="XP_007802669.1">
    <property type="nucleotide sequence ID" value="XM_007804478.1"/>
</dbReference>
<proteinExistence type="predicted"/>
<accession>U1GIQ9</accession>
<feature type="region of interest" description="Disordered" evidence="1">
    <location>
        <begin position="236"/>
        <end position="273"/>
    </location>
</feature>
<protein>
    <submittedName>
        <fullName evidence="2">Uncharacterized protein</fullName>
    </submittedName>
</protein>
<gene>
    <name evidence="2" type="ORF">EPUS_08999</name>
</gene>
<name>U1GIQ9_ENDPU</name>
<organism evidence="2 3">
    <name type="scientific">Endocarpon pusillum (strain Z07020 / HMAS-L-300199)</name>
    <name type="common">Lichen-forming fungus</name>
    <dbReference type="NCBI Taxonomy" id="1263415"/>
    <lineage>
        <taxon>Eukaryota</taxon>
        <taxon>Fungi</taxon>
        <taxon>Dikarya</taxon>
        <taxon>Ascomycota</taxon>
        <taxon>Pezizomycotina</taxon>
        <taxon>Eurotiomycetes</taxon>
        <taxon>Chaetothyriomycetidae</taxon>
        <taxon>Verrucariales</taxon>
        <taxon>Verrucariaceae</taxon>
        <taxon>Endocarpon</taxon>
    </lineage>
</organism>
<evidence type="ECO:0000313" key="2">
    <source>
        <dbReference type="EMBL" id="ERF71686.1"/>
    </source>
</evidence>
<dbReference type="HOGENOM" id="CLU_709860_0_0_1"/>
<dbReference type="GeneID" id="19243838"/>
<feature type="compositionally biased region" description="Polar residues" evidence="1">
    <location>
        <begin position="87"/>
        <end position="99"/>
    </location>
</feature>
<dbReference type="EMBL" id="KE721198">
    <property type="protein sequence ID" value="ERF71686.1"/>
    <property type="molecule type" value="Genomic_DNA"/>
</dbReference>
<sequence length="389" mass="44069">MGVWARSNEDRITGVHPPSYSEQWHSSNDVMILNPALKKKELRLFGYETDLAIHRFKILADVKVSPYYDPDYSRHLSTVRPEKEDGATTQTAKNTSSTRVGLPTKENADSSYSSKSHWLRSLKRKHLRKRTKALQATVTELSAPKFTAISIPTNPPRLRNRIVLSQDTISLSDPTGRISFEPSPFKVTLETTLLEERPYTICSTVLQRYPLQTEHQDLESTLSRFEVVDNETGYVLSQKPPSSLSGASETDSERISGHKSKKSRKTPKHGREIPGISRATCTELHPYRASHLTLVSHPIPCKSSTERLFDALRISDPKLLVGRRLRIRLRPAVALWSARSMREVFGFEEEVKAWPDAYERPLVLKCLDGGVEAEEEEAYKGEAEFEVVE</sequence>